<keyword evidence="5" id="KW-0460">Magnesium</keyword>
<dbReference type="GO" id="GO:0006310">
    <property type="term" value="P:DNA recombination"/>
    <property type="evidence" value="ECO:0007669"/>
    <property type="project" value="UniProtKB-KW"/>
</dbReference>
<dbReference type="GO" id="GO:0003676">
    <property type="term" value="F:nucleic acid binding"/>
    <property type="evidence" value="ECO:0007669"/>
    <property type="project" value="InterPro"/>
</dbReference>
<dbReference type="GO" id="GO:0015074">
    <property type="term" value="P:DNA integration"/>
    <property type="evidence" value="ECO:0007669"/>
    <property type="project" value="UniProtKB-KW"/>
</dbReference>
<keyword evidence="13" id="KW-1185">Reference proteome</keyword>
<evidence type="ECO:0000313" key="12">
    <source>
        <dbReference type="EnsemblMetazoa" id="SMAR004478-PA"/>
    </source>
</evidence>
<feature type="region of interest" description="Disordered" evidence="10">
    <location>
        <begin position="253"/>
        <end position="276"/>
    </location>
</feature>
<dbReference type="Proteomes" id="UP000014500">
    <property type="component" value="Unassembled WGS sequence"/>
</dbReference>
<dbReference type="InterPro" id="IPR012337">
    <property type="entry name" value="RNaseH-like_sf"/>
</dbReference>
<dbReference type="eggNOG" id="KOG0017">
    <property type="taxonomic scope" value="Eukaryota"/>
</dbReference>
<keyword evidence="8" id="KW-0808">Transferase</keyword>
<dbReference type="PANTHER" id="PTHR42648">
    <property type="entry name" value="TRANSPOSASE, PUTATIVE-RELATED"/>
    <property type="match status" value="1"/>
</dbReference>
<keyword evidence="8" id="KW-0239">DNA-directed DNA polymerase</keyword>
<evidence type="ECO:0000313" key="13">
    <source>
        <dbReference type="Proteomes" id="UP000014500"/>
    </source>
</evidence>
<evidence type="ECO:0000256" key="3">
    <source>
        <dbReference type="ARBA" id="ARBA00022759"/>
    </source>
</evidence>
<dbReference type="EnsemblMetazoa" id="SMAR004478-RA">
    <property type="protein sequence ID" value="SMAR004478-PA"/>
    <property type="gene ID" value="SMAR004478"/>
</dbReference>
<accession>T1ITM6</accession>
<dbReference type="HOGENOM" id="CLU_554704_0_0_1"/>
<reference evidence="12" key="2">
    <citation type="submission" date="2015-02" db="UniProtKB">
        <authorList>
            <consortium name="EnsemblMetazoa"/>
        </authorList>
    </citation>
    <scope>IDENTIFICATION</scope>
</reference>
<evidence type="ECO:0000256" key="5">
    <source>
        <dbReference type="ARBA" id="ARBA00022842"/>
    </source>
</evidence>
<protein>
    <recommendedName>
        <fullName evidence="11">Integrase catalytic domain-containing protein</fullName>
    </recommendedName>
</protein>
<dbReference type="SUPFAM" id="SSF53098">
    <property type="entry name" value="Ribonuclease H-like"/>
    <property type="match status" value="1"/>
</dbReference>
<dbReference type="AlphaFoldDB" id="T1ITM6"/>
<sequence>MNGVAERFNRSAIEALRTTIVDDNMDRMWWAEVLMAYIHVKNRLSQKLLEGQTPYERVFNRKPNTHYFRVIGSKCYRLLPKTQRDSKLGPVSKECILIGYSWNTKGYRIYDPEEDKVYNTQDVRFIESLYADATKHSVSFGPDDNGNRGKSVNPSPNPKVTLPIPTSSIPKVVVKDEGQSRSLGNWDRVVKQRPTTGQHPNRYDATLSYQPQKFHSAKSVMKYCEDKKIDYSREGVKDSFKYNNSYMSPWDIRNVSDGGTTDSPDADSPDESHVSSTSVSNLVDLAVYFEGLECSNMNLANPFTYSEALASPNKSDWETAMGDKVETLRERNVFKEVERTPQMKKVAESFKVGFDLAELNLEGDVLDASQYPYRTMVGILYTRPDISIAIGILARYNTKLKLVHWNCIMHLWNYVVSTKDKCIHLSGNSNLKRCLDEIRNVRNLDFGKIVVNCDKQAGMHFIRNDVENSKTKLNKVLFTGAFACDDTTTLTN</sequence>
<keyword evidence="3" id="KW-0255">Endonuclease</keyword>
<feature type="region of interest" description="Disordered" evidence="10">
    <location>
        <begin position="137"/>
        <end position="167"/>
    </location>
</feature>
<dbReference type="InterPro" id="IPR001584">
    <property type="entry name" value="Integrase_cat-core"/>
</dbReference>
<feature type="domain" description="Integrase catalytic" evidence="11">
    <location>
        <begin position="1"/>
        <end position="62"/>
    </location>
</feature>
<dbReference type="GO" id="GO:0003964">
    <property type="term" value="F:RNA-directed DNA polymerase activity"/>
    <property type="evidence" value="ECO:0007669"/>
    <property type="project" value="UniProtKB-KW"/>
</dbReference>
<dbReference type="EMBL" id="AFFK01019221">
    <property type="status" value="NOT_ANNOTATED_CDS"/>
    <property type="molecule type" value="Genomic_DNA"/>
</dbReference>
<dbReference type="Gene3D" id="3.30.420.10">
    <property type="entry name" value="Ribonuclease H-like superfamily/Ribonuclease H"/>
    <property type="match status" value="1"/>
</dbReference>
<evidence type="ECO:0000256" key="4">
    <source>
        <dbReference type="ARBA" id="ARBA00022801"/>
    </source>
</evidence>
<dbReference type="GO" id="GO:0046872">
    <property type="term" value="F:metal ion binding"/>
    <property type="evidence" value="ECO:0007669"/>
    <property type="project" value="UniProtKB-KW"/>
</dbReference>
<dbReference type="GO" id="GO:0016787">
    <property type="term" value="F:hydrolase activity"/>
    <property type="evidence" value="ECO:0007669"/>
    <property type="project" value="UniProtKB-KW"/>
</dbReference>
<organism evidence="12 13">
    <name type="scientific">Strigamia maritima</name>
    <name type="common">European centipede</name>
    <name type="synonym">Geophilus maritimus</name>
    <dbReference type="NCBI Taxonomy" id="126957"/>
    <lineage>
        <taxon>Eukaryota</taxon>
        <taxon>Metazoa</taxon>
        <taxon>Ecdysozoa</taxon>
        <taxon>Arthropoda</taxon>
        <taxon>Myriapoda</taxon>
        <taxon>Chilopoda</taxon>
        <taxon>Pleurostigmophora</taxon>
        <taxon>Geophilomorpha</taxon>
        <taxon>Linotaeniidae</taxon>
        <taxon>Strigamia</taxon>
    </lineage>
</organism>
<keyword evidence="8" id="KW-0548">Nucleotidyltransferase</keyword>
<dbReference type="PROSITE" id="PS50994">
    <property type="entry name" value="INTEGRASE"/>
    <property type="match status" value="1"/>
</dbReference>
<evidence type="ECO:0000256" key="9">
    <source>
        <dbReference type="ARBA" id="ARBA00023172"/>
    </source>
</evidence>
<keyword evidence="7" id="KW-0695">RNA-directed DNA polymerase</keyword>
<proteinExistence type="predicted"/>
<keyword evidence="6" id="KW-0229">DNA integration</keyword>
<evidence type="ECO:0000256" key="10">
    <source>
        <dbReference type="SAM" id="MobiDB-lite"/>
    </source>
</evidence>
<dbReference type="PANTHER" id="PTHR42648:SF11">
    <property type="entry name" value="TRANSPOSON TY4-P GAG-POL POLYPROTEIN"/>
    <property type="match status" value="1"/>
</dbReference>
<keyword evidence="9" id="KW-0233">DNA recombination</keyword>
<evidence type="ECO:0000256" key="7">
    <source>
        <dbReference type="ARBA" id="ARBA00022918"/>
    </source>
</evidence>
<name>T1ITM6_STRMM</name>
<dbReference type="GO" id="GO:0004519">
    <property type="term" value="F:endonuclease activity"/>
    <property type="evidence" value="ECO:0007669"/>
    <property type="project" value="UniProtKB-KW"/>
</dbReference>
<dbReference type="GO" id="GO:0003887">
    <property type="term" value="F:DNA-directed DNA polymerase activity"/>
    <property type="evidence" value="ECO:0007669"/>
    <property type="project" value="UniProtKB-KW"/>
</dbReference>
<evidence type="ECO:0000259" key="11">
    <source>
        <dbReference type="PROSITE" id="PS50994"/>
    </source>
</evidence>
<evidence type="ECO:0000256" key="6">
    <source>
        <dbReference type="ARBA" id="ARBA00022908"/>
    </source>
</evidence>
<reference evidence="13" key="1">
    <citation type="submission" date="2011-05" db="EMBL/GenBank/DDBJ databases">
        <authorList>
            <person name="Richards S.R."/>
            <person name="Qu J."/>
            <person name="Jiang H."/>
            <person name="Jhangiani S.N."/>
            <person name="Agravi P."/>
            <person name="Goodspeed R."/>
            <person name="Gross S."/>
            <person name="Mandapat C."/>
            <person name="Jackson L."/>
            <person name="Mathew T."/>
            <person name="Pu L."/>
            <person name="Thornton R."/>
            <person name="Saada N."/>
            <person name="Wilczek-Boney K.B."/>
            <person name="Lee S."/>
            <person name="Kovar C."/>
            <person name="Wu Y."/>
            <person name="Scherer S.E."/>
            <person name="Worley K.C."/>
            <person name="Muzny D.M."/>
            <person name="Gibbs R."/>
        </authorList>
    </citation>
    <scope>NUCLEOTIDE SEQUENCE</scope>
    <source>
        <strain evidence="13">Brora</strain>
    </source>
</reference>
<dbReference type="STRING" id="126957.T1ITM6"/>
<dbReference type="InterPro" id="IPR036397">
    <property type="entry name" value="RNaseH_sf"/>
</dbReference>
<dbReference type="InterPro" id="IPR039537">
    <property type="entry name" value="Retrotran_Ty1/copia-like"/>
</dbReference>
<evidence type="ECO:0000256" key="2">
    <source>
        <dbReference type="ARBA" id="ARBA00022723"/>
    </source>
</evidence>
<evidence type="ECO:0000256" key="8">
    <source>
        <dbReference type="ARBA" id="ARBA00022932"/>
    </source>
</evidence>
<dbReference type="Pfam" id="PF25597">
    <property type="entry name" value="SH3_retrovirus"/>
    <property type="match status" value="1"/>
</dbReference>
<keyword evidence="1" id="KW-0540">Nuclease</keyword>
<keyword evidence="2" id="KW-0479">Metal-binding</keyword>
<keyword evidence="4" id="KW-0378">Hydrolase</keyword>
<dbReference type="InterPro" id="IPR057670">
    <property type="entry name" value="SH3_retrovirus"/>
</dbReference>
<evidence type="ECO:0000256" key="1">
    <source>
        <dbReference type="ARBA" id="ARBA00022722"/>
    </source>
</evidence>
<dbReference type="PhylomeDB" id="T1ITM6"/>